<evidence type="ECO:0000313" key="2">
    <source>
        <dbReference type="EMBL" id="CDW73547.1"/>
    </source>
</evidence>
<evidence type="ECO:0000313" key="3">
    <source>
        <dbReference type="Proteomes" id="UP000039865"/>
    </source>
</evidence>
<dbReference type="EMBL" id="CCKQ01002456">
    <property type="protein sequence ID" value="CDW73547.1"/>
    <property type="molecule type" value="Genomic_DNA"/>
</dbReference>
<protein>
    <submittedName>
        <fullName evidence="2">Uncharacterized protein</fullName>
    </submittedName>
</protein>
<dbReference type="AlphaFoldDB" id="A0A077ZUJ3"/>
<dbReference type="Proteomes" id="UP000039865">
    <property type="component" value="Unassembled WGS sequence"/>
</dbReference>
<organism evidence="2 3">
    <name type="scientific">Stylonychia lemnae</name>
    <name type="common">Ciliate</name>
    <dbReference type="NCBI Taxonomy" id="5949"/>
    <lineage>
        <taxon>Eukaryota</taxon>
        <taxon>Sar</taxon>
        <taxon>Alveolata</taxon>
        <taxon>Ciliophora</taxon>
        <taxon>Intramacronucleata</taxon>
        <taxon>Spirotrichea</taxon>
        <taxon>Stichotrichia</taxon>
        <taxon>Sporadotrichida</taxon>
        <taxon>Oxytrichidae</taxon>
        <taxon>Stylonychinae</taxon>
        <taxon>Stylonychia</taxon>
    </lineage>
</organism>
<name>A0A077ZUJ3_STYLE</name>
<feature type="coiled-coil region" evidence="1">
    <location>
        <begin position="532"/>
        <end position="559"/>
    </location>
</feature>
<gene>
    <name evidence="2" type="primary">Contig877.g951</name>
    <name evidence="2" type="ORF">STYLEM_2529</name>
</gene>
<proteinExistence type="predicted"/>
<dbReference type="InParanoid" id="A0A077ZUJ3"/>
<reference evidence="2 3" key="1">
    <citation type="submission" date="2014-06" db="EMBL/GenBank/DDBJ databases">
        <authorList>
            <person name="Swart Estienne"/>
        </authorList>
    </citation>
    <scope>NUCLEOTIDE SEQUENCE [LARGE SCALE GENOMIC DNA]</scope>
    <source>
        <strain evidence="2 3">130c</strain>
    </source>
</reference>
<sequence length="662" mass="78236">MTARPTSRQLPTSSLQYFTKRPKTPTFNKKLIQKYDGMKQLYQTMNKKPEIVETKELREFQEKMLITCLNNERNMKLAQPIKQQLYSTINSIASPSSRTLMSRPKSQIGNRLYLKRSESTNIDTFAESYLTQKKEFQEEILKSYNNQDLEEILDRIDELENDQLIGKDIREQRGQQVREKQAVINEYKSNQIFVQKQAIELQNKYTHKQVILDYVDYDAFARARELRVKILEVNQELLSQYMTQHQLMKFKERVEVDLITDRPKIDTINIEIKKIIKKSQRQDDYQKQYDAETFAVYKQIKEFKFERDIEKGHRLKHDKYTKKQAQQFLEYNTLMGLGQIQLQKEQKQEQQGKDYLKDHAKIEQSLTLQYKVQQYANIVEKMLYKYEQDYQRLLEVTNVKELLDIPSHYEKVQIEKQGLEERINELKQGVDSQRNKLRELKLQKSVLFTLQKSILTNDKTDGLQRIDSSKLNNSGLPSGGVPVMFKLHNVASIMSLQRNQQSEHQMIIDGNDNQGSNECGNSESQFVYQDDQDNIEHLIRQAEIRKEQAKQRLDQSLKLVSMTATCIKKLLQQLAINGDQDQTGIDLAQIKVNHKKSKCLYGLQIISWRVERMLKKVHYSQAMRVDEQILNNHEAEEVLIYNYEKDLNINEPPQFLGIYQKF</sequence>
<accession>A0A077ZUJ3</accession>
<keyword evidence="1" id="KW-0175">Coiled coil</keyword>
<evidence type="ECO:0000256" key="1">
    <source>
        <dbReference type="SAM" id="Coils"/>
    </source>
</evidence>
<keyword evidence="3" id="KW-1185">Reference proteome</keyword>
<feature type="coiled-coil region" evidence="1">
    <location>
        <begin position="409"/>
        <end position="443"/>
    </location>
</feature>